<dbReference type="Gene3D" id="3.20.20.80">
    <property type="entry name" value="Glycosidases"/>
    <property type="match status" value="1"/>
</dbReference>
<dbReference type="InterPro" id="IPR017853">
    <property type="entry name" value="GH"/>
</dbReference>
<sequence>MLLTAGLCLILAIGVDAQAQTLYALDLTEPLSESDALCMKMSQYSAVFLRAYAPSLIDGFEEHVCQSIWNAQKGLHLLTKNYPTTPTTPMENTPFLAGLGVEVFMTPTRPSYENGADQFNRLYQGLQGCKITAKSVWLQVISPAEWGFSSSQASIDFINQVLRQASVCLDVFPLFYLLRLWIPLKSYGVAAGIYTSQGEWTRITSGVEMLASPTRLWYWNVNDPGPMGATPANFSDFHAFGPWTSPTVKQFGQEIRVCGHTANTYVISTTLSKMLSIAYTYIQETTL</sequence>
<dbReference type="InterPro" id="IPR051595">
    <property type="entry name" value="GH25_Enzymes"/>
</dbReference>
<protein>
    <recommendedName>
        <fullName evidence="4">Lysozyme</fullName>
    </recommendedName>
</protein>
<dbReference type="Proteomes" id="UP000024635">
    <property type="component" value="Unassembled WGS sequence"/>
</dbReference>
<feature type="chain" id="PRO_5001491141" description="Lysozyme" evidence="1">
    <location>
        <begin position="18"/>
        <end position="287"/>
    </location>
</feature>
<comment type="caution">
    <text evidence="2">The sequence shown here is derived from an EMBL/GenBank/DDBJ whole genome shotgun (WGS) entry which is preliminary data.</text>
</comment>
<proteinExistence type="predicted"/>
<keyword evidence="1" id="KW-0732">Signal</keyword>
<evidence type="ECO:0000313" key="2">
    <source>
        <dbReference type="EMBL" id="EYC03206.1"/>
    </source>
</evidence>
<dbReference type="OrthoDB" id="25039at2759"/>
<gene>
    <name evidence="2" type="primary">Acey_s0095.g2822</name>
    <name evidence="2" type="ORF">Y032_0095g2822</name>
</gene>
<dbReference type="GO" id="GO:0045087">
    <property type="term" value="P:innate immune response"/>
    <property type="evidence" value="ECO:0007669"/>
    <property type="project" value="TreeGrafter"/>
</dbReference>
<dbReference type="PANTHER" id="PTHR23208">
    <property type="entry name" value="LYSOZYME PROTEIN"/>
    <property type="match status" value="1"/>
</dbReference>
<dbReference type="EMBL" id="JARK01001431">
    <property type="protein sequence ID" value="EYC03206.1"/>
    <property type="molecule type" value="Genomic_DNA"/>
</dbReference>
<keyword evidence="3" id="KW-1185">Reference proteome</keyword>
<evidence type="ECO:0000256" key="1">
    <source>
        <dbReference type="SAM" id="SignalP"/>
    </source>
</evidence>
<reference evidence="3" key="1">
    <citation type="journal article" date="2015" name="Nat. Genet.">
        <title>The genome and transcriptome of the zoonotic hookworm Ancylostoma ceylanicum identify infection-specific gene families.</title>
        <authorList>
            <person name="Schwarz E.M."/>
            <person name="Hu Y."/>
            <person name="Antoshechkin I."/>
            <person name="Miller M.M."/>
            <person name="Sternberg P.W."/>
            <person name="Aroian R.V."/>
        </authorList>
    </citation>
    <scope>NUCLEOTIDE SEQUENCE</scope>
    <source>
        <strain evidence="3">HY135</strain>
    </source>
</reference>
<feature type="signal peptide" evidence="1">
    <location>
        <begin position="1"/>
        <end position="17"/>
    </location>
</feature>
<evidence type="ECO:0008006" key="4">
    <source>
        <dbReference type="Google" id="ProtNLM"/>
    </source>
</evidence>
<dbReference type="SUPFAM" id="SSF51445">
    <property type="entry name" value="(Trans)glycosidases"/>
    <property type="match status" value="1"/>
</dbReference>
<dbReference type="GO" id="GO:0007165">
    <property type="term" value="P:signal transduction"/>
    <property type="evidence" value="ECO:0007669"/>
    <property type="project" value="TreeGrafter"/>
</dbReference>
<name>A0A016TKI7_9BILA</name>
<evidence type="ECO:0000313" key="3">
    <source>
        <dbReference type="Proteomes" id="UP000024635"/>
    </source>
</evidence>
<dbReference type="PANTHER" id="PTHR23208:SF36">
    <property type="entry name" value="LYSOZYME-RELATED"/>
    <property type="match status" value="1"/>
</dbReference>
<dbReference type="AlphaFoldDB" id="A0A016TKI7"/>
<organism evidence="2 3">
    <name type="scientific">Ancylostoma ceylanicum</name>
    <dbReference type="NCBI Taxonomy" id="53326"/>
    <lineage>
        <taxon>Eukaryota</taxon>
        <taxon>Metazoa</taxon>
        <taxon>Ecdysozoa</taxon>
        <taxon>Nematoda</taxon>
        <taxon>Chromadorea</taxon>
        <taxon>Rhabditida</taxon>
        <taxon>Rhabditina</taxon>
        <taxon>Rhabditomorpha</taxon>
        <taxon>Strongyloidea</taxon>
        <taxon>Ancylostomatidae</taxon>
        <taxon>Ancylostomatinae</taxon>
        <taxon>Ancylostoma</taxon>
    </lineage>
</organism>
<accession>A0A016TKI7</accession>